<organism evidence="1 2">
    <name type="scientific">Amycolatopsis deserti</name>
    <dbReference type="NCBI Taxonomy" id="185696"/>
    <lineage>
        <taxon>Bacteria</taxon>
        <taxon>Bacillati</taxon>
        <taxon>Actinomycetota</taxon>
        <taxon>Actinomycetes</taxon>
        <taxon>Pseudonocardiales</taxon>
        <taxon>Pseudonocardiaceae</taxon>
        <taxon>Amycolatopsis</taxon>
    </lineage>
</organism>
<dbReference type="EMBL" id="BNAU01000011">
    <property type="protein sequence ID" value="GHF25524.1"/>
    <property type="molecule type" value="Genomic_DNA"/>
</dbReference>
<name>A0ABQ3JIB7_9PSEU</name>
<comment type="caution">
    <text evidence="1">The sequence shown here is derived from an EMBL/GenBank/DDBJ whole genome shotgun (WGS) entry which is preliminary data.</text>
</comment>
<dbReference type="Proteomes" id="UP000605897">
    <property type="component" value="Unassembled WGS sequence"/>
</dbReference>
<dbReference type="SUPFAM" id="SSF53597">
    <property type="entry name" value="Dihydrofolate reductase-like"/>
    <property type="match status" value="1"/>
</dbReference>
<dbReference type="Gene3D" id="3.40.430.10">
    <property type="entry name" value="Dihydrofolate Reductase, subunit A"/>
    <property type="match status" value="1"/>
</dbReference>
<evidence type="ECO:0008006" key="3">
    <source>
        <dbReference type="Google" id="ProtNLM"/>
    </source>
</evidence>
<reference evidence="2" key="1">
    <citation type="journal article" date="2019" name="Int. J. Syst. Evol. Microbiol.">
        <title>The Global Catalogue of Microorganisms (GCM) 10K type strain sequencing project: providing services to taxonomists for standard genome sequencing and annotation.</title>
        <authorList>
            <consortium name="The Broad Institute Genomics Platform"/>
            <consortium name="The Broad Institute Genome Sequencing Center for Infectious Disease"/>
            <person name="Wu L."/>
            <person name="Ma J."/>
        </authorList>
    </citation>
    <scope>NUCLEOTIDE SEQUENCE [LARGE SCALE GENOMIC DNA]</scope>
    <source>
        <strain evidence="2">CGMCC 4.7677</strain>
    </source>
</reference>
<gene>
    <name evidence="1" type="ORF">GCM10017786_69630</name>
</gene>
<accession>A0ABQ3JIB7</accession>
<dbReference type="InterPro" id="IPR024072">
    <property type="entry name" value="DHFR-like_dom_sf"/>
</dbReference>
<sequence>MRRRRPRGTLVPLGGATMGTTYLHAVASLDGYIADEHDDVGPLHDWYFNGDHPLVEEDHADVHGAPFRVSAASAEYVRGMWSRQKVLVVRRHQFDLTNGWEGHPPASEHVVVVSHRPRPEGWHPEAPYHFAGSVAEGIARAQELAGDGEIGVGAGDVGGQALELGLIDHVAIDVVPVVFGRGKPFFGTLADGNLMLGDPDVVIQGDGVLHLRFPVRR</sequence>
<evidence type="ECO:0000313" key="2">
    <source>
        <dbReference type="Proteomes" id="UP000605897"/>
    </source>
</evidence>
<keyword evidence="2" id="KW-1185">Reference proteome</keyword>
<evidence type="ECO:0000313" key="1">
    <source>
        <dbReference type="EMBL" id="GHF25524.1"/>
    </source>
</evidence>
<proteinExistence type="predicted"/>
<protein>
    <recommendedName>
        <fullName evidence="3">Dihydrofolate reductase</fullName>
    </recommendedName>
</protein>